<dbReference type="EnsemblPlants" id="KEH27033">
    <property type="protein sequence ID" value="KEH27033"/>
    <property type="gene ID" value="MTR_6g084515"/>
</dbReference>
<dbReference type="EMBL" id="CM001222">
    <property type="protein sequence ID" value="KEH27033.1"/>
    <property type="molecule type" value="Genomic_DNA"/>
</dbReference>
<gene>
    <name evidence="1" type="ordered locus">MTR_6g084515</name>
</gene>
<proteinExistence type="predicted"/>
<accession>A0A072UD72</accession>
<name>A0A072UD72_MEDTR</name>
<dbReference type="HOGENOM" id="CLU_3071777_0_0_1"/>
<evidence type="ECO:0000313" key="2">
    <source>
        <dbReference type="EnsemblPlants" id="KEH27033"/>
    </source>
</evidence>
<reference evidence="2" key="3">
    <citation type="submission" date="2015-04" db="UniProtKB">
        <authorList>
            <consortium name="EnsemblPlants"/>
        </authorList>
    </citation>
    <scope>IDENTIFICATION</scope>
    <source>
        <strain evidence="2">cv. Jemalong A17</strain>
    </source>
</reference>
<reference evidence="1 3" key="1">
    <citation type="journal article" date="2011" name="Nature">
        <title>The Medicago genome provides insight into the evolution of rhizobial symbioses.</title>
        <authorList>
            <person name="Young N.D."/>
            <person name="Debelle F."/>
            <person name="Oldroyd G.E."/>
            <person name="Geurts R."/>
            <person name="Cannon S.B."/>
            <person name="Udvardi M.K."/>
            <person name="Benedito V.A."/>
            <person name="Mayer K.F."/>
            <person name="Gouzy J."/>
            <person name="Schoof H."/>
            <person name="Van de Peer Y."/>
            <person name="Proost S."/>
            <person name="Cook D.R."/>
            <person name="Meyers B.C."/>
            <person name="Spannagl M."/>
            <person name="Cheung F."/>
            <person name="De Mita S."/>
            <person name="Krishnakumar V."/>
            <person name="Gundlach H."/>
            <person name="Zhou S."/>
            <person name="Mudge J."/>
            <person name="Bharti A.K."/>
            <person name="Murray J.D."/>
            <person name="Naoumkina M.A."/>
            <person name="Rosen B."/>
            <person name="Silverstein K.A."/>
            <person name="Tang H."/>
            <person name="Rombauts S."/>
            <person name="Zhao P.X."/>
            <person name="Zhou P."/>
            <person name="Barbe V."/>
            <person name="Bardou P."/>
            <person name="Bechner M."/>
            <person name="Bellec A."/>
            <person name="Berger A."/>
            <person name="Berges H."/>
            <person name="Bidwell S."/>
            <person name="Bisseling T."/>
            <person name="Choisne N."/>
            <person name="Couloux A."/>
            <person name="Denny R."/>
            <person name="Deshpande S."/>
            <person name="Dai X."/>
            <person name="Doyle J.J."/>
            <person name="Dudez A.M."/>
            <person name="Farmer A.D."/>
            <person name="Fouteau S."/>
            <person name="Franken C."/>
            <person name="Gibelin C."/>
            <person name="Gish J."/>
            <person name="Goldstein S."/>
            <person name="Gonzalez A.J."/>
            <person name="Green P.J."/>
            <person name="Hallab A."/>
            <person name="Hartog M."/>
            <person name="Hua A."/>
            <person name="Humphray S.J."/>
            <person name="Jeong D.H."/>
            <person name="Jing Y."/>
            <person name="Jocker A."/>
            <person name="Kenton S.M."/>
            <person name="Kim D.J."/>
            <person name="Klee K."/>
            <person name="Lai H."/>
            <person name="Lang C."/>
            <person name="Lin S."/>
            <person name="Macmil S.L."/>
            <person name="Magdelenat G."/>
            <person name="Matthews L."/>
            <person name="McCorrison J."/>
            <person name="Monaghan E.L."/>
            <person name="Mun J.H."/>
            <person name="Najar F.Z."/>
            <person name="Nicholson C."/>
            <person name="Noirot C."/>
            <person name="O'Bleness M."/>
            <person name="Paule C.R."/>
            <person name="Poulain J."/>
            <person name="Prion F."/>
            <person name="Qin B."/>
            <person name="Qu C."/>
            <person name="Retzel E.F."/>
            <person name="Riddle C."/>
            <person name="Sallet E."/>
            <person name="Samain S."/>
            <person name="Samson N."/>
            <person name="Sanders I."/>
            <person name="Saurat O."/>
            <person name="Scarpelli C."/>
            <person name="Schiex T."/>
            <person name="Segurens B."/>
            <person name="Severin A.J."/>
            <person name="Sherrier D.J."/>
            <person name="Shi R."/>
            <person name="Sims S."/>
            <person name="Singer S.R."/>
            <person name="Sinharoy S."/>
            <person name="Sterck L."/>
            <person name="Viollet A."/>
            <person name="Wang B.B."/>
            <person name="Wang K."/>
            <person name="Wang M."/>
            <person name="Wang X."/>
            <person name="Warfsmann J."/>
            <person name="Weissenbach J."/>
            <person name="White D.D."/>
            <person name="White J.D."/>
            <person name="Wiley G.B."/>
            <person name="Wincker P."/>
            <person name="Xing Y."/>
            <person name="Yang L."/>
            <person name="Yao Z."/>
            <person name="Ying F."/>
            <person name="Zhai J."/>
            <person name="Zhou L."/>
            <person name="Zuber A."/>
            <person name="Denarie J."/>
            <person name="Dixon R.A."/>
            <person name="May G.D."/>
            <person name="Schwartz D.C."/>
            <person name="Rogers J."/>
            <person name="Quetier F."/>
            <person name="Town C.D."/>
            <person name="Roe B.A."/>
        </authorList>
    </citation>
    <scope>NUCLEOTIDE SEQUENCE [LARGE SCALE GENOMIC DNA]</scope>
    <source>
        <strain evidence="1">A17</strain>
        <strain evidence="2 3">cv. Jemalong A17</strain>
    </source>
</reference>
<protein>
    <submittedName>
        <fullName evidence="1 2">Uncharacterized protein</fullName>
    </submittedName>
</protein>
<organism evidence="1 3">
    <name type="scientific">Medicago truncatula</name>
    <name type="common">Barrel medic</name>
    <name type="synonym">Medicago tribuloides</name>
    <dbReference type="NCBI Taxonomy" id="3880"/>
    <lineage>
        <taxon>Eukaryota</taxon>
        <taxon>Viridiplantae</taxon>
        <taxon>Streptophyta</taxon>
        <taxon>Embryophyta</taxon>
        <taxon>Tracheophyta</taxon>
        <taxon>Spermatophyta</taxon>
        <taxon>Magnoliopsida</taxon>
        <taxon>eudicotyledons</taxon>
        <taxon>Gunneridae</taxon>
        <taxon>Pentapetalae</taxon>
        <taxon>rosids</taxon>
        <taxon>fabids</taxon>
        <taxon>Fabales</taxon>
        <taxon>Fabaceae</taxon>
        <taxon>Papilionoideae</taxon>
        <taxon>50 kb inversion clade</taxon>
        <taxon>NPAAA clade</taxon>
        <taxon>Hologalegina</taxon>
        <taxon>IRL clade</taxon>
        <taxon>Trifolieae</taxon>
        <taxon>Medicago</taxon>
    </lineage>
</organism>
<keyword evidence="3" id="KW-1185">Reference proteome</keyword>
<dbReference type="Proteomes" id="UP000002051">
    <property type="component" value="Chromosome 6"/>
</dbReference>
<dbReference type="AlphaFoldDB" id="A0A072UD72"/>
<sequence length="56" mass="6233">MFSAKLLTLVTLDRGARFEDIGTNEDDDDTNVTSNGVCFMGLERHAQIAMLWNNNA</sequence>
<evidence type="ECO:0000313" key="3">
    <source>
        <dbReference type="Proteomes" id="UP000002051"/>
    </source>
</evidence>
<evidence type="ECO:0000313" key="1">
    <source>
        <dbReference type="EMBL" id="KEH27033.1"/>
    </source>
</evidence>
<reference evidence="1 3" key="2">
    <citation type="journal article" date="2014" name="BMC Genomics">
        <title>An improved genome release (version Mt4.0) for the model legume Medicago truncatula.</title>
        <authorList>
            <person name="Tang H."/>
            <person name="Krishnakumar V."/>
            <person name="Bidwell S."/>
            <person name="Rosen B."/>
            <person name="Chan A."/>
            <person name="Zhou S."/>
            <person name="Gentzbittel L."/>
            <person name="Childs K.L."/>
            <person name="Yandell M."/>
            <person name="Gundlach H."/>
            <person name="Mayer K.F."/>
            <person name="Schwartz D.C."/>
            <person name="Town C.D."/>
        </authorList>
    </citation>
    <scope>GENOME REANNOTATION</scope>
    <source>
        <strain evidence="1">A17</strain>
        <strain evidence="2 3">cv. Jemalong A17</strain>
    </source>
</reference>